<dbReference type="Pfam" id="PF00104">
    <property type="entry name" value="Hormone_recep"/>
    <property type="match status" value="1"/>
</dbReference>
<feature type="region of interest" description="Disordered" evidence="10">
    <location>
        <begin position="126"/>
        <end position="148"/>
    </location>
</feature>
<sequence>MRAQIEAIPCKVCGDKSSGVHYGVITCEGCKGFFRRSQSQNTNYSCPRSRNCTVDRINRNRCQYCRLNKCIEMGMSKDAVKFGRMSKKQRERVEDEVRMHRQLAEAQGIPFPSPLSFLPYESSAGSTGGTVSSPSGRGTSSPIGGGGAVPLSPSSHHAVFVSGGDFHAMDVKQEFGDSAGYEYGLYPHYAAHAYAVADAPSSFGMTAGGAVVYPLAPTAGSLPGDIPSYPPSTHQPEPEQVIINYYEQVYRGVFSARPEQPYDPNMFEQFDRREFWKTLSNAITAYLQAGINFAKELPDFKKLGQEHQISLLKEASFQMLLFALSASFDRDTDMLRIHNLNVPLDDGHLSTIEHHRESRLLLSMRDSLRTLSAFQLNRNEIAFLSAAILLERNISFTGTLGTSSICSHLLHMQASINGSLHTLRSILPVLDGTAQLHKELLTGLKDTDDKEGIQQLYMELF</sequence>
<evidence type="ECO:0000256" key="4">
    <source>
        <dbReference type="ARBA" id="ARBA00022833"/>
    </source>
</evidence>
<dbReference type="GO" id="GO:0005634">
    <property type="term" value="C:nucleus"/>
    <property type="evidence" value="ECO:0000318"/>
    <property type="project" value="GO_Central"/>
</dbReference>
<evidence type="ECO:0000256" key="10">
    <source>
        <dbReference type="SAM" id="MobiDB-lite"/>
    </source>
</evidence>
<dbReference type="GO" id="GO:0008270">
    <property type="term" value="F:zinc ion binding"/>
    <property type="evidence" value="ECO:0007669"/>
    <property type="project" value="UniProtKB-KW"/>
</dbReference>
<keyword evidence="9" id="KW-0539">Nucleus</keyword>
<dbReference type="GO" id="GO:0050829">
    <property type="term" value="P:defense response to Gram-negative bacterium"/>
    <property type="evidence" value="ECO:0007669"/>
    <property type="project" value="EnsemblMetazoa"/>
</dbReference>
<dbReference type="PRINTS" id="PR00398">
    <property type="entry name" value="STRDHORMONER"/>
</dbReference>
<dbReference type="InterPro" id="IPR001628">
    <property type="entry name" value="Znf_hrmn_rcpt"/>
</dbReference>
<protein>
    <submittedName>
        <fullName evidence="11">Nhr-23</fullName>
    </submittedName>
</protein>
<name>A0A2A6BM57_PRIPA</name>
<reference evidence="12" key="1">
    <citation type="journal article" date="2008" name="Nat. Genet.">
        <title>The Pristionchus pacificus genome provides a unique perspective on nematode lifestyle and parasitism.</title>
        <authorList>
            <person name="Dieterich C."/>
            <person name="Clifton S.W."/>
            <person name="Schuster L.N."/>
            <person name="Chinwalla A."/>
            <person name="Delehaunty K."/>
            <person name="Dinkelacker I."/>
            <person name="Fulton L."/>
            <person name="Fulton R."/>
            <person name="Godfrey J."/>
            <person name="Minx P."/>
            <person name="Mitreva M."/>
            <person name="Roeseler W."/>
            <person name="Tian H."/>
            <person name="Witte H."/>
            <person name="Yang S.P."/>
            <person name="Wilson R.K."/>
            <person name="Sommer R.J."/>
        </authorList>
    </citation>
    <scope>NUCLEOTIDE SEQUENCE [LARGE SCALE GENOMIC DNA]</scope>
    <source>
        <strain evidence="12">PS312</strain>
    </source>
</reference>
<evidence type="ECO:0000256" key="6">
    <source>
        <dbReference type="ARBA" id="ARBA00023125"/>
    </source>
</evidence>
<dbReference type="InterPro" id="IPR035500">
    <property type="entry name" value="NHR-like_dom_sf"/>
</dbReference>
<dbReference type="OrthoDB" id="5771769at2759"/>
<dbReference type="GO" id="GO:0006357">
    <property type="term" value="P:regulation of transcription by RNA polymerase II"/>
    <property type="evidence" value="ECO:0000318"/>
    <property type="project" value="GO_Central"/>
</dbReference>
<evidence type="ECO:0000256" key="5">
    <source>
        <dbReference type="ARBA" id="ARBA00023015"/>
    </source>
</evidence>
<evidence type="ECO:0000256" key="2">
    <source>
        <dbReference type="ARBA" id="ARBA00022723"/>
    </source>
</evidence>
<dbReference type="SUPFAM" id="SSF57716">
    <property type="entry name" value="Glucocorticoid receptor-like (DNA-binding domain)"/>
    <property type="match status" value="1"/>
</dbReference>
<dbReference type="Gene3D" id="3.30.50.10">
    <property type="entry name" value="Erythroid Transcription Factor GATA-1, subunit A"/>
    <property type="match status" value="1"/>
</dbReference>
<evidence type="ECO:0000256" key="9">
    <source>
        <dbReference type="ARBA" id="ARBA00023242"/>
    </source>
</evidence>
<dbReference type="InterPro" id="IPR044101">
    <property type="entry name" value="NR_DBD_ROR"/>
</dbReference>
<dbReference type="GO" id="GO:0000978">
    <property type="term" value="F:RNA polymerase II cis-regulatory region sequence-specific DNA binding"/>
    <property type="evidence" value="ECO:0000318"/>
    <property type="project" value="GO_Central"/>
</dbReference>
<keyword evidence="5" id="KW-0805">Transcription regulation</keyword>
<dbReference type="GO" id="GO:0045944">
    <property type="term" value="P:positive regulation of transcription by RNA polymerase II"/>
    <property type="evidence" value="ECO:0007669"/>
    <property type="project" value="EnsemblMetazoa"/>
</dbReference>
<keyword evidence="12" id="KW-1185">Reference proteome</keyword>
<evidence type="ECO:0000256" key="3">
    <source>
        <dbReference type="ARBA" id="ARBA00022771"/>
    </source>
</evidence>
<dbReference type="PROSITE" id="PS00031">
    <property type="entry name" value="NUCLEAR_REC_DBD_1"/>
    <property type="match status" value="1"/>
</dbReference>
<keyword evidence="2" id="KW-0479">Metal-binding</keyword>
<dbReference type="PANTHER" id="PTHR45805">
    <property type="entry name" value="NUCLEAR HORMONE RECEPTOR HR3-RELATED"/>
    <property type="match status" value="1"/>
</dbReference>
<dbReference type="PROSITE" id="PS51030">
    <property type="entry name" value="NUCLEAR_REC_DBD_2"/>
    <property type="match status" value="1"/>
</dbReference>
<dbReference type="FunFam" id="3.30.50.10:FF:000003">
    <property type="entry name" value="Nuclear orphan receptor ROR-beta"/>
    <property type="match status" value="1"/>
</dbReference>
<dbReference type="Proteomes" id="UP000005239">
    <property type="component" value="Unassembled WGS sequence"/>
</dbReference>
<dbReference type="GO" id="GO:0018996">
    <property type="term" value="P:molting cycle, collagen and cuticulin-based cuticle"/>
    <property type="evidence" value="ECO:0007669"/>
    <property type="project" value="EnsemblMetazoa"/>
</dbReference>
<dbReference type="InterPro" id="IPR013088">
    <property type="entry name" value="Znf_NHR/GATA"/>
</dbReference>
<evidence type="ECO:0000313" key="11">
    <source>
        <dbReference type="EnsemblMetazoa" id="PPA43989.1"/>
    </source>
</evidence>
<feature type="compositionally biased region" description="Low complexity" evidence="10">
    <location>
        <begin position="126"/>
        <end position="142"/>
    </location>
</feature>
<dbReference type="CDD" id="cd06968">
    <property type="entry name" value="NR_DBD_ROR"/>
    <property type="match status" value="1"/>
</dbReference>
<evidence type="ECO:0000256" key="1">
    <source>
        <dbReference type="ARBA" id="ARBA00004123"/>
    </source>
</evidence>
<reference evidence="11" key="2">
    <citation type="submission" date="2022-06" db="UniProtKB">
        <authorList>
            <consortium name="EnsemblMetazoa"/>
        </authorList>
    </citation>
    <scope>IDENTIFICATION</scope>
    <source>
        <strain evidence="11">PS312</strain>
    </source>
</reference>
<dbReference type="PANTHER" id="PTHR45805:SF2">
    <property type="entry name" value="NUCLEAR HORMONE RECEPTOR HR3-RELATED"/>
    <property type="match status" value="1"/>
</dbReference>
<dbReference type="EnsemblMetazoa" id="PPA43989.1">
    <property type="protein sequence ID" value="PPA43989.1"/>
    <property type="gene ID" value="WBGene00282358"/>
</dbReference>
<comment type="subcellular location">
    <subcellularLocation>
        <location evidence="1">Nucleus</location>
    </subcellularLocation>
</comment>
<dbReference type="Pfam" id="PF00105">
    <property type="entry name" value="zf-C4"/>
    <property type="match status" value="1"/>
</dbReference>
<gene>
    <name evidence="11" type="primary">WBGene00282358</name>
</gene>
<dbReference type="SUPFAM" id="SSF48508">
    <property type="entry name" value="Nuclear receptor ligand-binding domain"/>
    <property type="match status" value="1"/>
</dbReference>
<keyword evidence="7" id="KW-0804">Transcription</keyword>
<organism evidence="11 12">
    <name type="scientific">Pristionchus pacificus</name>
    <name type="common">Parasitic nematode worm</name>
    <dbReference type="NCBI Taxonomy" id="54126"/>
    <lineage>
        <taxon>Eukaryota</taxon>
        <taxon>Metazoa</taxon>
        <taxon>Ecdysozoa</taxon>
        <taxon>Nematoda</taxon>
        <taxon>Chromadorea</taxon>
        <taxon>Rhabditida</taxon>
        <taxon>Rhabditina</taxon>
        <taxon>Diplogasteromorpha</taxon>
        <taxon>Diplogasteroidea</taxon>
        <taxon>Neodiplogasteridae</taxon>
        <taxon>Pristionchus</taxon>
    </lineage>
</organism>
<dbReference type="GO" id="GO:0007283">
    <property type="term" value="P:spermatogenesis"/>
    <property type="evidence" value="ECO:0007669"/>
    <property type="project" value="EnsemblMetazoa"/>
</dbReference>
<dbReference type="GO" id="GO:0004879">
    <property type="term" value="F:nuclear receptor activity"/>
    <property type="evidence" value="ECO:0000318"/>
    <property type="project" value="GO_Central"/>
</dbReference>
<dbReference type="GO" id="GO:0000785">
    <property type="term" value="C:chromatin"/>
    <property type="evidence" value="ECO:0007669"/>
    <property type="project" value="EnsemblMetazoa"/>
</dbReference>
<evidence type="ECO:0000256" key="7">
    <source>
        <dbReference type="ARBA" id="ARBA00023163"/>
    </source>
</evidence>
<dbReference type="InterPro" id="IPR001723">
    <property type="entry name" value="Nuclear_hrmn_rcpt"/>
</dbReference>
<accession>A0A2A6BM57</accession>
<evidence type="ECO:0000313" key="12">
    <source>
        <dbReference type="Proteomes" id="UP000005239"/>
    </source>
</evidence>
<keyword evidence="4" id="KW-0862">Zinc</keyword>
<keyword evidence="8" id="KW-0675">Receptor</keyword>
<keyword evidence="6" id="KW-0238">DNA-binding</keyword>
<dbReference type="InterPro" id="IPR000536">
    <property type="entry name" value="Nucl_hrmn_rcpt_lig-bd"/>
</dbReference>
<evidence type="ECO:0000256" key="8">
    <source>
        <dbReference type="ARBA" id="ARBA00023170"/>
    </source>
</evidence>
<dbReference type="PRINTS" id="PR00047">
    <property type="entry name" value="STROIDFINGER"/>
</dbReference>
<dbReference type="PROSITE" id="PS51843">
    <property type="entry name" value="NR_LBD"/>
    <property type="match status" value="1"/>
</dbReference>
<dbReference type="Gene3D" id="1.10.565.10">
    <property type="entry name" value="Retinoid X Receptor"/>
    <property type="match status" value="1"/>
</dbReference>
<keyword evidence="3" id="KW-0863">Zinc-finger</keyword>
<proteinExistence type="predicted"/>
<accession>A0A8R1Z1X4</accession>
<dbReference type="SMART" id="SM00399">
    <property type="entry name" value="ZnF_C4"/>
    <property type="match status" value="1"/>
</dbReference>
<dbReference type="AlphaFoldDB" id="A0A2A6BM57"/>